<organism evidence="2 3">
    <name type="scientific">Acacia crassicarpa</name>
    <name type="common">northern wattle</name>
    <dbReference type="NCBI Taxonomy" id="499986"/>
    <lineage>
        <taxon>Eukaryota</taxon>
        <taxon>Viridiplantae</taxon>
        <taxon>Streptophyta</taxon>
        <taxon>Embryophyta</taxon>
        <taxon>Tracheophyta</taxon>
        <taxon>Spermatophyta</taxon>
        <taxon>Magnoliopsida</taxon>
        <taxon>eudicotyledons</taxon>
        <taxon>Gunneridae</taxon>
        <taxon>Pentapetalae</taxon>
        <taxon>rosids</taxon>
        <taxon>fabids</taxon>
        <taxon>Fabales</taxon>
        <taxon>Fabaceae</taxon>
        <taxon>Caesalpinioideae</taxon>
        <taxon>mimosoid clade</taxon>
        <taxon>Acacieae</taxon>
        <taxon>Acacia</taxon>
    </lineage>
</organism>
<evidence type="ECO:0000313" key="3">
    <source>
        <dbReference type="Proteomes" id="UP001293593"/>
    </source>
</evidence>
<keyword evidence="1" id="KW-0812">Transmembrane</keyword>
<keyword evidence="3" id="KW-1185">Reference proteome</keyword>
<dbReference type="GO" id="GO:0017022">
    <property type="term" value="F:myosin binding"/>
    <property type="evidence" value="ECO:0007669"/>
    <property type="project" value="InterPro"/>
</dbReference>
<dbReference type="PANTHER" id="PTHR31448:SF9">
    <property type="entry name" value="MYOSIN-BINDING PROTEIN 6-RELATED"/>
    <property type="match status" value="1"/>
</dbReference>
<dbReference type="AlphaFoldDB" id="A0AAE1MJV6"/>
<gene>
    <name evidence="2" type="ORF">QN277_023506</name>
</gene>
<reference evidence="2" key="1">
    <citation type="submission" date="2023-10" db="EMBL/GenBank/DDBJ databases">
        <title>Chromosome-level genome of the transformable northern wattle, Acacia crassicarpa.</title>
        <authorList>
            <person name="Massaro I."/>
            <person name="Sinha N.R."/>
            <person name="Poethig S."/>
            <person name="Leichty A.R."/>
        </authorList>
    </citation>
    <scope>NUCLEOTIDE SEQUENCE</scope>
    <source>
        <strain evidence="2">Acra3RX</strain>
        <tissue evidence="2">Leaf</tissue>
    </source>
</reference>
<name>A0AAE1MJV6_9FABA</name>
<sequence length="118" mass="14089">MATRSFSRYFEEELGKIPHFMIFSMLEWLLIIILFIDGLISFAANEFARFFELRILCLLCTRLDHALVHRNPDFYYNDSFESLRSSQTKAIYMSCYTQTCYFVRWVRFSSHPEAVQEG</sequence>
<comment type="caution">
    <text evidence="2">The sequence shown here is derived from an EMBL/GenBank/DDBJ whole genome shotgun (WGS) entry which is preliminary data.</text>
</comment>
<dbReference type="Proteomes" id="UP001293593">
    <property type="component" value="Unassembled WGS sequence"/>
</dbReference>
<keyword evidence="1" id="KW-1133">Transmembrane helix</keyword>
<proteinExistence type="predicted"/>
<evidence type="ECO:0000256" key="1">
    <source>
        <dbReference type="SAM" id="Phobius"/>
    </source>
</evidence>
<feature type="transmembrane region" description="Helical" evidence="1">
    <location>
        <begin position="20"/>
        <end position="44"/>
    </location>
</feature>
<dbReference type="EMBL" id="JAWXYG010000006">
    <property type="protein sequence ID" value="KAK4270472.1"/>
    <property type="molecule type" value="Genomic_DNA"/>
</dbReference>
<evidence type="ECO:0000313" key="2">
    <source>
        <dbReference type="EMBL" id="KAK4270472.1"/>
    </source>
</evidence>
<dbReference type="InterPro" id="IPR039306">
    <property type="entry name" value="MYOB"/>
</dbReference>
<protein>
    <submittedName>
        <fullName evidence="2">Uncharacterized protein</fullName>
    </submittedName>
</protein>
<accession>A0AAE1MJV6</accession>
<dbReference type="PANTHER" id="PTHR31448">
    <property type="entry name" value="MYOSIN-BINDING PROTEIN 2"/>
    <property type="match status" value="1"/>
</dbReference>
<keyword evidence="1" id="KW-0472">Membrane</keyword>